<dbReference type="Gene3D" id="2.70.150.10">
    <property type="entry name" value="Calcium-transporting ATPase, cytoplasmic transduction domain A"/>
    <property type="match status" value="1"/>
</dbReference>
<feature type="transmembrane region" description="Helical" evidence="6">
    <location>
        <begin position="271"/>
        <end position="291"/>
    </location>
</feature>
<comment type="subcellular location">
    <subcellularLocation>
        <location evidence="1">Cell membrane</location>
        <topology evidence="1">Multi-pass membrane protein</topology>
    </subcellularLocation>
</comment>
<comment type="caution">
    <text evidence="8">The sequence shown here is derived from an EMBL/GenBank/DDBJ whole genome shotgun (WGS) entry which is preliminary data.</text>
</comment>
<evidence type="ECO:0000256" key="6">
    <source>
        <dbReference type="SAM" id="Phobius"/>
    </source>
</evidence>
<dbReference type="RefSeq" id="WP_190204808.1">
    <property type="nucleotide sequence ID" value="NZ_BNBI01000006.1"/>
</dbReference>
<dbReference type="SUPFAM" id="SSF56784">
    <property type="entry name" value="HAD-like"/>
    <property type="match status" value="1"/>
</dbReference>
<dbReference type="Gene3D" id="1.20.1110.10">
    <property type="entry name" value="Calcium-transporting ATPase, transmembrane domain"/>
    <property type="match status" value="1"/>
</dbReference>
<proteinExistence type="predicted"/>
<organism evidence="8 9">
    <name type="scientific">Streptomyces fumanus</name>
    <dbReference type="NCBI Taxonomy" id="67302"/>
    <lineage>
        <taxon>Bacteria</taxon>
        <taxon>Bacillati</taxon>
        <taxon>Actinomycetota</taxon>
        <taxon>Actinomycetes</taxon>
        <taxon>Kitasatosporales</taxon>
        <taxon>Streptomycetaceae</taxon>
        <taxon>Streptomyces</taxon>
    </lineage>
</organism>
<evidence type="ECO:0000259" key="7">
    <source>
        <dbReference type="Pfam" id="PF00122"/>
    </source>
</evidence>
<keyword evidence="2 6" id="KW-0812">Transmembrane</keyword>
<dbReference type="InterPro" id="IPR036412">
    <property type="entry name" value="HAD-like_sf"/>
</dbReference>
<dbReference type="Proteomes" id="UP000630718">
    <property type="component" value="Unassembled WGS sequence"/>
</dbReference>
<evidence type="ECO:0000256" key="1">
    <source>
        <dbReference type="ARBA" id="ARBA00004651"/>
    </source>
</evidence>
<feature type="transmembrane region" description="Helical" evidence="6">
    <location>
        <begin position="646"/>
        <end position="665"/>
    </location>
</feature>
<dbReference type="InterPro" id="IPR008250">
    <property type="entry name" value="ATPase_P-typ_transduc_dom_A_sf"/>
</dbReference>
<dbReference type="InterPro" id="IPR059000">
    <property type="entry name" value="ATPase_P-type_domA"/>
</dbReference>
<feature type="transmembrane region" description="Helical" evidence="6">
    <location>
        <begin position="233"/>
        <end position="251"/>
    </location>
</feature>
<feature type="transmembrane region" description="Helical" evidence="6">
    <location>
        <begin position="738"/>
        <end position="759"/>
    </location>
</feature>
<dbReference type="Gene3D" id="3.40.1110.10">
    <property type="entry name" value="Calcium-transporting ATPase, cytoplasmic domain N"/>
    <property type="match status" value="1"/>
</dbReference>
<dbReference type="AlphaFoldDB" id="A0A919AG17"/>
<dbReference type="GO" id="GO:0016887">
    <property type="term" value="F:ATP hydrolysis activity"/>
    <property type="evidence" value="ECO:0007669"/>
    <property type="project" value="InterPro"/>
</dbReference>
<dbReference type="InterPro" id="IPR023214">
    <property type="entry name" value="HAD_sf"/>
</dbReference>
<feature type="transmembrane region" description="Helical" evidence="6">
    <location>
        <begin position="84"/>
        <end position="101"/>
    </location>
</feature>
<keyword evidence="3" id="KW-1278">Translocase</keyword>
<feature type="transmembrane region" description="Helical" evidence="6">
    <location>
        <begin position="677"/>
        <end position="699"/>
    </location>
</feature>
<dbReference type="SUPFAM" id="SSF81660">
    <property type="entry name" value="Metal cation-transporting ATPase, ATP-binding domain N"/>
    <property type="match status" value="1"/>
</dbReference>
<dbReference type="NCBIfam" id="TIGR01494">
    <property type="entry name" value="ATPase_P-type"/>
    <property type="match status" value="2"/>
</dbReference>
<evidence type="ECO:0000313" key="9">
    <source>
        <dbReference type="Proteomes" id="UP000630718"/>
    </source>
</evidence>
<evidence type="ECO:0000256" key="5">
    <source>
        <dbReference type="ARBA" id="ARBA00023136"/>
    </source>
</evidence>
<feature type="transmembrane region" description="Helical" evidence="6">
    <location>
        <begin position="711"/>
        <end position="731"/>
    </location>
</feature>
<dbReference type="InterPro" id="IPR023298">
    <property type="entry name" value="ATPase_P-typ_TM_dom_sf"/>
</dbReference>
<feature type="domain" description="P-type ATPase A" evidence="7">
    <location>
        <begin position="119"/>
        <end position="212"/>
    </location>
</feature>
<gene>
    <name evidence="8" type="ORF">GCM10018772_30700</name>
</gene>
<dbReference type="InterPro" id="IPR044492">
    <property type="entry name" value="P_typ_ATPase_HD_dom"/>
</dbReference>
<dbReference type="InterPro" id="IPR018303">
    <property type="entry name" value="ATPase_P-typ_P_site"/>
</dbReference>
<dbReference type="GO" id="GO:0005524">
    <property type="term" value="F:ATP binding"/>
    <property type="evidence" value="ECO:0007669"/>
    <property type="project" value="InterPro"/>
</dbReference>
<name>A0A919AG17_9ACTN</name>
<dbReference type="EMBL" id="BNBI01000006">
    <property type="protein sequence ID" value="GHF03533.1"/>
    <property type="molecule type" value="Genomic_DNA"/>
</dbReference>
<dbReference type="PROSITE" id="PS00154">
    <property type="entry name" value="ATPASE_E1_E2"/>
    <property type="match status" value="1"/>
</dbReference>
<evidence type="ECO:0000313" key="8">
    <source>
        <dbReference type="EMBL" id="GHF03533.1"/>
    </source>
</evidence>
<dbReference type="Pfam" id="PF00702">
    <property type="entry name" value="Hydrolase"/>
    <property type="match status" value="1"/>
</dbReference>
<feature type="transmembrane region" description="Helical" evidence="6">
    <location>
        <begin position="59"/>
        <end position="78"/>
    </location>
</feature>
<sequence>MTHIDAGAELDPVHPVPLPPSAARGLSTAEVAERVARGQVNDVPVRSSRSLVDIVRANVFTRFNAIIGVLWVIMLIVAPIQDSLFGFVILANTGIGIFQEWRAKQTLDSLALIGEVRPRVRRDGTATEVGTSEIVLDDVIEFGPGDKAVVDGVCVEADGLEIDESLLTGEADPVVKRPGDQVMSGSFVVAGGGAYRAVKVGREAYAAQLAEEASRFTLVHSELRSGISTILKYVTWMMVPTAIGLIISQLVGEDNDLKDSVARTVGGIVPMVPEGLVLLTSVAFAIGVIRLGRKQCLVQELPAIEGLARVDTVCLDKTGTLTEGGMDVTGLRPLNGAEEGYVRRVLGALGAADPRPNASLQAIIDAYPDDTAGTWRRTGALPFSSARKYSGASFDQGDGTSATWLLGAPDVLLDDEDPALAETERLNEQGLRVLLLARAGRGLDDARVAEGAEPAALVVLEQKLRPDAAETLRYFAQQDVRAKVVSGDNAVSVGAVAAKLGLSGATVDARQLPDEREPLGEALDEGTVFGRVTPQQKREMVGALQSRGHTVAMTGDGVNDVLALKDADIGVAMGSGSEATRAVAQIVLLNNSFATLPSVVAEGRRVIGNITRVATLFLVKTVYSVLLAILVVGWQVEYPFLPRHLTLLSTLTIGVPAFFLALAPNTERARPHFVRRVMRYAIPGGAVAGVATFVTYLVARHHYSGPGALDAETSAATLTLFLISLWVLAIIARPYTWWRIGLVLAMGAGFLLVLAVPWLQDFFALKLVGTTMPWAAVGIAAVAAAALELLWRWVGRRVPA</sequence>
<dbReference type="InterPro" id="IPR023299">
    <property type="entry name" value="ATPase_P-typ_cyto_dom_N"/>
</dbReference>
<dbReference type="Gene3D" id="3.40.50.1000">
    <property type="entry name" value="HAD superfamily/HAD-like"/>
    <property type="match status" value="1"/>
</dbReference>
<dbReference type="SFLD" id="SFLDF00027">
    <property type="entry name" value="p-type_atpase"/>
    <property type="match status" value="1"/>
</dbReference>
<feature type="transmembrane region" description="Helical" evidence="6">
    <location>
        <begin position="613"/>
        <end position="634"/>
    </location>
</feature>
<dbReference type="Pfam" id="PF00122">
    <property type="entry name" value="E1-E2_ATPase"/>
    <property type="match status" value="1"/>
</dbReference>
<evidence type="ECO:0000256" key="4">
    <source>
        <dbReference type="ARBA" id="ARBA00022989"/>
    </source>
</evidence>
<dbReference type="PANTHER" id="PTHR42861">
    <property type="entry name" value="CALCIUM-TRANSPORTING ATPASE"/>
    <property type="match status" value="1"/>
</dbReference>
<dbReference type="SUPFAM" id="SSF81653">
    <property type="entry name" value="Calcium ATPase, transduction domain A"/>
    <property type="match status" value="1"/>
</dbReference>
<dbReference type="GO" id="GO:0005886">
    <property type="term" value="C:plasma membrane"/>
    <property type="evidence" value="ECO:0007669"/>
    <property type="project" value="UniProtKB-SubCell"/>
</dbReference>
<dbReference type="InterPro" id="IPR001757">
    <property type="entry name" value="P_typ_ATPase"/>
</dbReference>
<accession>A0A919AG17</accession>
<dbReference type="SFLD" id="SFLDG00002">
    <property type="entry name" value="C1.7:_P-type_atpase_like"/>
    <property type="match status" value="1"/>
</dbReference>
<reference evidence="8" key="1">
    <citation type="journal article" date="2014" name="Int. J. Syst. Evol. Microbiol.">
        <title>Complete genome sequence of Corynebacterium casei LMG S-19264T (=DSM 44701T), isolated from a smear-ripened cheese.</title>
        <authorList>
            <consortium name="US DOE Joint Genome Institute (JGI-PGF)"/>
            <person name="Walter F."/>
            <person name="Albersmeier A."/>
            <person name="Kalinowski J."/>
            <person name="Ruckert C."/>
        </authorList>
    </citation>
    <scope>NUCLEOTIDE SEQUENCE</scope>
    <source>
        <strain evidence="8">JCM 4477</strain>
    </source>
</reference>
<keyword evidence="9" id="KW-1185">Reference proteome</keyword>
<reference evidence="8" key="2">
    <citation type="submission" date="2020-09" db="EMBL/GenBank/DDBJ databases">
        <authorList>
            <person name="Sun Q."/>
            <person name="Ohkuma M."/>
        </authorList>
    </citation>
    <scope>NUCLEOTIDE SEQUENCE</scope>
    <source>
        <strain evidence="8">JCM 4477</strain>
    </source>
</reference>
<dbReference type="SUPFAM" id="SSF81665">
    <property type="entry name" value="Calcium ATPase, transmembrane domain M"/>
    <property type="match status" value="1"/>
</dbReference>
<evidence type="ECO:0000256" key="3">
    <source>
        <dbReference type="ARBA" id="ARBA00022967"/>
    </source>
</evidence>
<dbReference type="PRINTS" id="PR00120">
    <property type="entry name" value="HATPASE"/>
</dbReference>
<keyword evidence="4 6" id="KW-1133">Transmembrane helix</keyword>
<feature type="transmembrane region" description="Helical" evidence="6">
    <location>
        <begin position="771"/>
        <end position="791"/>
    </location>
</feature>
<dbReference type="PRINTS" id="PR00119">
    <property type="entry name" value="CATATPASE"/>
</dbReference>
<dbReference type="SFLD" id="SFLDS00003">
    <property type="entry name" value="Haloacid_Dehalogenase"/>
    <property type="match status" value="1"/>
</dbReference>
<protein>
    <submittedName>
        <fullName evidence="8">Magnesium-transporting ATPase</fullName>
    </submittedName>
</protein>
<evidence type="ECO:0000256" key="2">
    <source>
        <dbReference type="ARBA" id="ARBA00022692"/>
    </source>
</evidence>
<keyword evidence="5 6" id="KW-0472">Membrane</keyword>